<evidence type="ECO:0000256" key="1">
    <source>
        <dbReference type="SAM" id="MobiDB-lite"/>
    </source>
</evidence>
<dbReference type="STRING" id="55952.BU52_05075"/>
<dbReference type="AlphaFoldDB" id="A0A081XXX8"/>
<sequence length="82" mass="8434">MGPAAGPLGSRSGGAAGCTVPAPSPRAAPRSNGAVAERLVVTDGAVHEHLRDIFAELDLVPAQRVDRRVAAVPHRPVNGRRP</sequence>
<feature type="region of interest" description="Disordered" evidence="1">
    <location>
        <begin position="1"/>
        <end position="32"/>
    </location>
</feature>
<dbReference type="eggNOG" id="COG2197">
    <property type="taxonomic scope" value="Bacteria"/>
</dbReference>
<reference evidence="2" key="1">
    <citation type="submission" date="2014-02" db="EMBL/GenBank/DDBJ databases">
        <title>The genome announcement of Streptomyces toyocaensis NRRL15009.</title>
        <authorList>
            <person name="Hong H.-J."/>
            <person name="Kwun M.J."/>
        </authorList>
    </citation>
    <scope>NUCLEOTIDE SEQUENCE [LARGE SCALE GENOMIC DNA]</scope>
    <source>
        <strain evidence="2">NRRL 15009</strain>
    </source>
</reference>
<protein>
    <submittedName>
        <fullName evidence="2">Uncharacterized protein</fullName>
    </submittedName>
</protein>
<accession>A0A081XXX8</accession>
<gene>
    <name evidence="2" type="ORF">BU52_05075</name>
</gene>
<organism evidence="2 3">
    <name type="scientific">Streptomyces toyocaensis</name>
    <dbReference type="NCBI Taxonomy" id="55952"/>
    <lineage>
        <taxon>Bacteria</taxon>
        <taxon>Bacillati</taxon>
        <taxon>Actinomycetota</taxon>
        <taxon>Actinomycetes</taxon>
        <taxon>Kitasatosporales</taxon>
        <taxon>Streptomycetaceae</taxon>
        <taxon>Streptomyces</taxon>
    </lineage>
</organism>
<dbReference type="InterPro" id="IPR036388">
    <property type="entry name" value="WH-like_DNA-bd_sf"/>
</dbReference>
<proteinExistence type="predicted"/>
<name>A0A081XXX8_STRTO</name>
<dbReference type="Proteomes" id="UP000028341">
    <property type="component" value="Unassembled WGS sequence"/>
</dbReference>
<comment type="caution">
    <text evidence="2">The sequence shown here is derived from an EMBL/GenBank/DDBJ whole genome shotgun (WGS) entry which is preliminary data.</text>
</comment>
<dbReference type="EMBL" id="JFCB01000002">
    <property type="protein sequence ID" value="KES08401.1"/>
    <property type="molecule type" value="Genomic_DNA"/>
</dbReference>
<evidence type="ECO:0000313" key="2">
    <source>
        <dbReference type="EMBL" id="KES08401.1"/>
    </source>
</evidence>
<evidence type="ECO:0000313" key="3">
    <source>
        <dbReference type="Proteomes" id="UP000028341"/>
    </source>
</evidence>
<dbReference type="Gene3D" id="1.10.10.10">
    <property type="entry name" value="Winged helix-like DNA-binding domain superfamily/Winged helix DNA-binding domain"/>
    <property type="match status" value="1"/>
</dbReference>
<keyword evidence="3" id="KW-1185">Reference proteome</keyword>